<keyword evidence="13" id="KW-1185">Reference proteome</keyword>
<evidence type="ECO:0000313" key="13">
    <source>
        <dbReference type="Proteomes" id="UP000007799"/>
    </source>
</evidence>
<dbReference type="OrthoDB" id="2163284at2759"/>
<reference evidence="12" key="1">
    <citation type="submission" date="2009-08" db="EMBL/GenBank/DDBJ databases">
        <title>Annotation of Salpingoeca rosetta.</title>
        <authorList>
            <consortium name="The Broad Institute Genome Sequencing Platform"/>
            <person name="Russ C."/>
            <person name="Cuomo C."/>
            <person name="Burger G."/>
            <person name="Gray M.W."/>
            <person name="Holland P.W.H."/>
            <person name="King N."/>
            <person name="Lang F.B.F."/>
            <person name="Roger A.J."/>
            <person name="Ruiz-Trillo I."/>
            <person name="Young S.K."/>
            <person name="Zeng Q."/>
            <person name="Gargeya S."/>
            <person name="Alvarado L."/>
            <person name="Berlin A."/>
            <person name="Chapman S.B."/>
            <person name="Chen Z."/>
            <person name="Freedman E."/>
            <person name="Gellesch M."/>
            <person name="Goldberg J."/>
            <person name="Griggs A."/>
            <person name="Gujja S."/>
            <person name="Heilman E."/>
            <person name="Heiman D."/>
            <person name="Howarth C."/>
            <person name="Mehta T."/>
            <person name="Neiman D."/>
            <person name="Pearson M."/>
            <person name="Roberts A."/>
            <person name="Saif S."/>
            <person name="Shea T."/>
            <person name="Shenoy N."/>
            <person name="Sisk P."/>
            <person name="Stolte C."/>
            <person name="Sykes S."/>
            <person name="White J."/>
            <person name="Yandava C."/>
            <person name="Haas B."/>
            <person name="Nusbaum C."/>
            <person name="Birren B."/>
        </authorList>
    </citation>
    <scope>NUCLEOTIDE SEQUENCE [LARGE SCALE GENOMIC DNA]</scope>
    <source>
        <strain evidence="12">ATCC 50818</strain>
    </source>
</reference>
<evidence type="ECO:0000256" key="11">
    <source>
        <dbReference type="SAM" id="MobiDB-lite"/>
    </source>
</evidence>
<evidence type="ECO:0000256" key="5">
    <source>
        <dbReference type="ARBA" id="ARBA00010880"/>
    </source>
</evidence>
<proteinExistence type="inferred from homology"/>
<evidence type="ECO:0000256" key="1">
    <source>
        <dbReference type="ARBA" id="ARBA00002743"/>
    </source>
</evidence>
<name>F2U0B9_SALR5</name>
<comment type="subcellular location">
    <subcellularLocation>
        <location evidence="3">Cytoplasm</location>
        <location evidence="3">Cytosol</location>
    </subcellularLocation>
    <subcellularLocation>
        <location evidence="2">Golgi apparatus membrane</location>
        <topology evidence="2">Peripheral membrane protein</topology>
        <orientation evidence="2">Cytoplasmic side</orientation>
    </subcellularLocation>
    <subcellularLocation>
        <location evidence="4">Golgi apparatus</location>
        <location evidence="4">trans-Golgi network</location>
    </subcellularLocation>
</comment>
<evidence type="ECO:0000256" key="2">
    <source>
        <dbReference type="ARBA" id="ARBA00004255"/>
    </source>
</evidence>
<dbReference type="Proteomes" id="UP000007799">
    <property type="component" value="Unassembled WGS sequence"/>
</dbReference>
<dbReference type="GO" id="GO:0005802">
    <property type="term" value="C:trans-Golgi network"/>
    <property type="evidence" value="ECO:0007669"/>
    <property type="project" value="TreeGrafter"/>
</dbReference>
<comment type="function">
    <text evidence="1">Positive regulator of amino acid starvation-induced autophagy.</text>
</comment>
<evidence type="ECO:0000256" key="8">
    <source>
        <dbReference type="ARBA" id="ARBA00023054"/>
    </source>
</evidence>
<dbReference type="GO" id="GO:0000139">
    <property type="term" value="C:Golgi membrane"/>
    <property type="evidence" value="ECO:0007669"/>
    <property type="project" value="UniProtKB-SubCell"/>
</dbReference>
<evidence type="ECO:0000313" key="12">
    <source>
        <dbReference type="EMBL" id="EGD80847.1"/>
    </source>
</evidence>
<keyword evidence="6" id="KW-0963">Cytoplasm</keyword>
<dbReference type="AlphaFoldDB" id="F2U0B9"/>
<evidence type="ECO:0000256" key="4">
    <source>
        <dbReference type="ARBA" id="ARBA00004601"/>
    </source>
</evidence>
<feature type="compositionally biased region" description="Low complexity" evidence="11">
    <location>
        <begin position="77"/>
        <end position="95"/>
    </location>
</feature>
<keyword evidence="8 10" id="KW-0175">Coiled coil</keyword>
<dbReference type="EMBL" id="GL832958">
    <property type="protein sequence ID" value="EGD80847.1"/>
    <property type="molecule type" value="Genomic_DNA"/>
</dbReference>
<dbReference type="PANTHER" id="PTHR21614">
    <property type="entry name" value="SHORT COILED COIL PROTEIN"/>
    <property type="match status" value="1"/>
</dbReference>
<dbReference type="Pfam" id="PF10224">
    <property type="entry name" value="DUF2205"/>
    <property type="match status" value="1"/>
</dbReference>
<dbReference type="Gene3D" id="1.20.5.170">
    <property type="match status" value="1"/>
</dbReference>
<dbReference type="STRING" id="946362.F2U0B9"/>
<accession>F2U0B9</accession>
<keyword evidence="9" id="KW-0472">Membrane</keyword>
<comment type="similarity">
    <text evidence="5">Belongs to the SCOC family.</text>
</comment>
<evidence type="ECO:0008006" key="14">
    <source>
        <dbReference type="Google" id="ProtNLM"/>
    </source>
</evidence>
<sequence>MADQHNKAQGEGEQRGAERAALIEEVLGLQTALDALSERVDEVREENVGLKQQNQQLTQYIENVMAAATTETSASQGNTTTANGSSRNSSSSTSR</sequence>
<evidence type="ECO:0000256" key="9">
    <source>
        <dbReference type="ARBA" id="ARBA00023136"/>
    </source>
</evidence>
<feature type="region of interest" description="Disordered" evidence="11">
    <location>
        <begin position="70"/>
        <end position="95"/>
    </location>
</feature>
<dbReference type="eggNOG" id="KOG3650">
    <property type="taxonomic scope" value="Eukaryota"/>
</dbReference>
<feature type="coiled-coil region" evidence="10">
    <location>
        <begin position="26"/>
        <end position="60"/>
    </location>
</feature>
<evidence type="ECO:0000256" key="3">
    <source>
        <dbReference type="ARBA" id="ARBA00004514"/>
    </source>
</evidence>
<gene>
    <name evidence="12" type="ORF">PTSG_11729</name>
</gene>
<dbReference type="InParanoid" id="F2U0B9"/>
<dbReference type="PANTHER" id="PTHR21614:SF0">
    <property type="entry name" value="GEO08385P1"/>
    <property type="match status" value="1"/>
</dbReference>
<dbReference type="KEGG" id="sre:PTSG_11729"/>
<dbReference type="GO" id="GO:0005829">
    <property type="term" value="C:cytosol"/>
    <property type="evidence" value="ECO:0007669"/>
    <property type="project" value="UniProtKB-SubCell"/>
</dbReference>
<dbReference type="InterPro" id="IPR019357">
    <property type="entry name" value="SCOC"/>
</dbReference>
<evidence type="ECO:0000256" key="6">
    <source>
        <dbReference type="ARBA" id="ARBA00022490"/>
    </source>
</evidence>
<evidence type="ECO:0000256" key="7">
    <source>
        <dbReference type="ARBA" id="ARBA00023034"/>
    </source>
</evidence>
<protein>
    <recommendedName>
        <fullName evidence="14">Short coiled-coil protein</fullName>
    </recommendedName>
</protein>
<keyword evidence="7" id="KW-0333">Golgi apparatus</keyword>
<dbReference type="GeneID" id="16078005"/>
<evidence type="ECO:0000256" key="10">
    <source>
        <dbReference type="SAM" id="Coils"/>
    </source>
</evidence>
<organism evidence="13">
    <name type="scientific">Salpingoeca rosetta (strain ATCC 50818 / BSB-021)</name>
    <dbReference type="NCBI Taxonomy" id="946362"/>
    <lineage>
        <taxon>Eukaryota</taxon>
        <taxon>Choanoflagellata</taxon>
        <taxon>Craspedida</taxon>
        <taxon>Salpingoecidae</taxon>
        <taxon>Salpingoeca</taxon>
    </lineage>
</organism>
<dbReference type="RefSeq" id="XP_004997408.1">
    <property type="nucleotide sequence ID" value="XM_004997351.1"/>
</dbReference>